<dbReference type="UniPathway" id="UPA00253">
    <property type="reaction ID" value="UER00334"/>
</dbReference>
<dbReference type="OrthoDB" id="9760188at2"/>
<dbReference type="NCBIfam" id="NF010588">
    <property type="entry name" value="PRK13981.1"/>
    <property type="match status" value="1"/>
</dbReference>
<keyword evidence="4 7" id="KW-0547">Nucleotide-binding</keyword>
<accession>Q07Q47</accession>
<comment type="catalytic activity">
    <reaction evidence="7 8">
        <text>deamido-NAD(+) + L-glutamine + ATP + H2O = L-glutamate + AMP + diphosphate + NAD(+) + H(+)</text>
        <dbReference type="Rhea" id="RHEA:24384"/>
        <dbReference type="ChEBI" id="CHEBI:15377"/>
        <dbReference type="ChEBI" id="CHEBI:15378"/>
        <dbReference type="ChEBI" id="CHEBI:29985"/>
        <dbReference type="ChEBI" id="CHEBI:30616"/>
        <dbReference type="ChEBI" id="CHEBI:33019"/>
        <dbReference type="ChEBI" id="CHEBI:57540"/>
        <dbReference type="ChEBI" id="CHEBI:58359"/>
        <dbReference type="ChEBI" id="CHEBI:58437"/>
        <dbReference type="ChEBI" id="CHEBI:456215"/>
        <dbReference type="EC" id="6.3.5.1"/>
    </reaction>
</comment>
<dbReference type="PROSITE" id="PS50263">
    <property type="entry name" value="CN_HYDROLASE"/>
    <property type="match status" value="1"/>
</dbReference>
<comment type="caution">
    <text evidence="7">Lacks conserved residue(s) required for the propagation of feature annotation.</text>
</comment>
<feature type="active site" description="For glutaminase activity" evidence="7">
    <location>
        <position position="119"/>
    </location>
</feature>
<dbReference type="GO" id="GO:0005737">
    <property type="term" value="C:cytoplasm"/>
    <property type="evidence" value="ECO:0007669"/>
    <property type="project" value="InterPro"/>
</dbReference>
<name>Q07Q47_RHOP5</name>
<dbReference type="Gene3D" id="3.60.110.10">
    <property type="entry name" value="Carbon-nitrogen hydrolase"/>
    <property type="match status" value="1"/>
</dbReference>
<dbReference type="GO" id="GO:0000257">
    <property type="term" value="F:nitrilase activity"/>
    <property type="evidence" value="ECO:0007669"/>
    <property type="project" value="UniProtKB-ARBA"/>
</dbReference>
<dbReference type="GO" id="GO:0003952">
    <property type="term" value="F:NAD+ synthase (glutamine-hydrolyzing) activity"/>
    <property type="evidence" value="ECO:0007669"/>
    <property type="project" value="UniProtKB-UniRule"/>
</dbReference>
<feature type="binding site" evidence="7">
    <location>
        <begin position="301"/>
        <end position="308"/>
    </location>
    <ligand>
        <name>ATP</name>
        <dbReference type="ChEBI" id="CHEBI:30616"/>
    </ligand>
</feature>
<dbReference type="InterPro" id="IPR014729">
    <property type="entry name" value="Rossmann-like_a/b/a_fold"/>
</dbReference>
<dbReference type="GO" id="GO:0008795">
    <property type="term" value="F:NAD+ synthase activity"/>
    <property type="evidence" value="ECO:0007669"/>
    <property type="project" value="UniProtKB-UniRule"/>
</dbReference>
<comment type="function">
    <text evidence="7">Catalyzes the ATP-dependent amidation of deamido-NAD to form NAD. Uses L-glutamine as a nitrogen source.</text>
</comment>
<dbReference type="SUPFAM" id="SSF52402">
    <property type="entry name" value="Adenine nucleotide alpha hydrolases-like"/>
    <property type="match status" value="1"/>
</dbReference>
<evidence type="ECO:0000256" key="4">
    <source>
        <dbReference type="ARBA" id="ARBA00022741"/>
    </source>
</evidence>
<evidence type="ECO:0000256" key="9">
    <source>
        <dbReference type="PROSITE-ProRule" id="PRU10139"/>
    </source>
</evidence>
<evidence type="ECO:0000313" key="12">
    <source>
        <dbReference type="EMBL" id="ABJ05937.1"/>
    </source>
</evidence>
<feature type="binding site" evidence="7">
    <location>
        <position position="193"/>
    </location>
    <ligand>
        <name>L-glutamine</name>
        <dbReference type="ChEBI" id="CHEBI:58359"/>
    </ligand>
</feature>
<dbReference type="STRING" id="316055.RPE_1993"/>
<dbReference type="HAMAP" id="MF_02090">
    <property type="entry name" value="NadE_glutamine_dep"/>
    <property type="match status" value="1"/>
</dbReference>
<feature type="binding site" evidence="7">
    <location>
        <position position="187"/>
    </location>
    <ligand>
        <name>L-glutamine</name>
        <dbReference type="ChEBI" id="CHEBI:58359"/>
    </ligand>
</feature>
<dbReference type="Pfam" id="PF02540">
    <property type="entry name" value="NAD_synthase"/>
    <property type="match status" value="1"/>
</dbReference>
<evidence type="ECO:0000256" key="1">
    <source>
        <dbReference type="ARBA" id="ARBA00005188"/>
    </source>
</evidence>
<dbReference type="eggNOG" id="COG0171">
    <property type="taxonomic scope" value="Bacteria"/>
</dbReference>
<comment type="pathway">
    <text evidence="1 7 8">Cofactor biosynthesis; NAD(+) biosynthesis; NAD(+) from deamido-NAD(+) (L-Gln route): step 1/1.</text>
</comment>
<evidence type="ECO:0000256" key="2">
    <source>
        <dbReference type="ARBA" id="ARBA00007145"/>
    </source>
</evidence>
<reference evidence="12" key="1">
    <citation type="submission" date="2006-09" db="EMBL/GenBank/DDBJ databases">
        <title>Complete sequence of Rhodopseudomonas palustris BisA53.</title>
        <authorList>
            <consortium name="US DOE Joint Genome Institute"/>
            <person name="Copeland A."/>
            <person name="Lucas S."/>
            <person name="Lapidus A."/>
            <person name="Barry K."/>
            <person name="Detter J.C."/>
            <person name="Glavina del Rio T."/>
            <person name="Hammon N."/>
            <person name="Israni S."/>
            <person name="Dalin E."/>
            <person name="Tice H."/>
            <person name="Pitluck S."/>
            <person name="Chain P."/>
            <person name="Malfatti S."/>
            <person name="Shin M."/>
            <person name="Vergez L."/>
            <person name="Schmutz J."/>
            <person name="Larimer F."/>
            <person name="Land M."/>
            <person name="Hauser L."/>
            <person name="Pelletier D.A."/>
            <person name="Kyrpides N."/>
            <person name="Kim E."/>
            <person name="Harwood C.S."/>
            <person name="Oda Y."/>
            <person name="Richardson P."/>
        </authorList>
    </citation>
    <scope>NUCLEOTIDE SEQUENCE [LARGE SCALE GENOMIC DNA]</scope>
    <source>
        <strain evidence="12">BisA53</strain>
    </source>
</reference>
<dbReference type="Pfam" id="PF00795">
    <property type="entry name" value="CN_hydrolase"/>
    <property type="match status" value="1"/>
</dbReference>
<dbReference type="GO" id="GO:0004359">
    <property type="term" value="F:glutaminase activity"/>
    <property type="evidence" value="ECO:0007669"/>
    <property type="project" value="InterPro"/>
</dbReference>
<feature type="binding site" evidence="7">
    <location>
        <position position="532"/>
    </location>
    <ligand>
        <name>deamido-NAD(+)</name>
        <dbReference type="ChEBI" id="CHEBI:58437"/>
        <note>ligand shared between two neighboring subunits</note>
    </ligand>
</feature>
<dbReference type="PANTHER" id="PTHR23090">
    <property type="entry name" value="NH 3 /GLUTAMINE-DEPENDENT NAD + SYNTHETASE"/>
    <property type="match status" value="1"/>
</dbReference>
<dbReference type="KEGG" id="rpe:RPE_1993"/>
<dbReference type="PIRSF" id="PIRSF006630">
    <property type="entry name" value="NADS_GAT"/>
    <property type="match status" value="1"/>
</dbReference>
<evidence type="ECO:0000256" key="3">
    <source>
        <dbReference type="ARBA" id="ARBA00022598"/>
    </source>
</evidence>
<gene>
    <name evidence="7" type="primary">nadE</name>
    <name evidence="12" type="ordered locus">RPE_1993</name>
</gene>
<dbReference type="EC" id="6.3.5.1" evidence="7 8"/>
<dbReference type="InterPro" id="IPR036526">
    <property type="entry name" value="C-N_Hydrolase_sf"/>
</dbReference>
<keyword evidence="6 7" id="KW-0520">NAD</keyword>
<dbReference type="InterPro" id="IPR003010">
    <property type="entry name" value="C-N_Hydrolase"/>
</dbReference>
<sequence length="587" mass="63470">MFFMTEPAPFIVTLAQLNPTVGDIAGNAAKARVARAQARDDGADLIVFPELFLSGYPPEDLVLKPAFQAACRAAVEELARETADGGPAMLIGSPWVDDGRLYNACALLDAGAIASIRYKVNLPNYGVFDEKRVFARGPVSGPMTIRGVRVGVPICEDTWMEESADYENVVECLAETGAELLIVPNGSPYARGKNDIRLAVQVARVTESDLPLVYLNQVGGQDELVFDGASFVLNADCSLAAQLPGFRESVVTLRWNKTNTGWRCEGPVAPLLDGDEGDYAACVLGLRDYVRKNGFPGVLLGVSGGIDSALCAAIAVDALGADKLRGVMLPFRYTAQVSLDDAAKLAAALGFNYAVLPIAQAVEGFEAILAETFKGLPRDITEENLQARTRGTLLMAISNKTGAMVVTTGNKSEMSVGYATLYGDMNGGFNPIKDIYKTEVFRLSSLRNRWKPDDALGPSGEVIPENIITRPPTAELRENQTDQDSLPPYDILDGILERLVEREQPLADIVAAGFDRDTVARIDRLLNVAEYKRRQAAPGVKVTRKNFGRDRRYPITNRFRDSGLALPQPDDALLSRASRASSEAFEG</sequence>
<dbReference type="InterPro" id="IPR022310">
    <property type="entry name" value="NAD/GMP_synthase"/>
</dbReference>
<dbReference type="NCBIfam" id="TIGR00552">
    <property type="entry name" value="nadE"/>
    <property type="match status" value="1"/>
</dbReference>
<dbReference type="InterPro" id="IPR003694">
    <property type="entry name" value="NAD_synthase"/>
</dbReference>
<feature type="active site" description="Nucleophile; for glutaminase activity" evidence="7">
    <location>
        <position position="155"/>
    </location>
</feature>
<dbReference type="GO" id="GO:0005524">
    <property type="term" value="F:ATP binding"/>
    <property type="evidence" value="ECO:0007669"/>
    <property type="project" value="UniProtKB-UniRule"/>
</dbReference>
<feature type="binding site" evidence="7">
    <location>
        <position position="408"/>
    </location>
    <ligand>
        <name>ATP</name>
        <dbReference type="ChEBI" id="CHEBI:30616"/>
    </ligand>
</feature>
<dbReference type="eggNOG" id="COG0388">
    <property type="taxonomic scope" value="Bacteria"/>
</dbReference>
<dbReference type="SUPFAM" id="SSF56317">
    <property type="entry name" value="Carbon-nitrogen hydrolase"/>
    <property type="match status" value="1"/>
</dbReference>
<feature type="active site" description="Proton acceptor; for glutaminase activity" evidence="7">
    <location>
        <position position="50"/>
    </location>
</feature>
<evidence type="ECO:0000256" key="10">
    <source>
        <dbReference type="RuleBase" id="RU003811"/>
    </source>
</evidence>
<proteinExistence type="inferred from homology"/>
<organism evidence="12">
    <name type="scientific">Rhodopseudomonas palustris (strain BisA53)</name>
    <dbReference type="NCBI Taxonomy" id="316055"/>
    <lineage>
        <taxon>Bacteria</taxon>
        <taxon>Pseudomonadati</taxon>
        <taxon>Pseudomonadota</taxon>
        <taxon>Alphaproteobacteria</taxon>
        <taxon>Hyphomicrobiales</taxon>
        <taxon>Nitrobacteraceae</taxon>
        <taxon>Rhodopseudomonas</taxon>
    </lineage>
</organism>
<dbReference type="GO" id="GO:0009435">
    <property type="term" value="P:NAD+ biosynthetic process"/>
    <property type="evidence" value="ECO:0007669"/>
    <property type="project" value="UniProtKB-UniRule"/>
</dbReference>
<protein>
    <recommendedName>
        <fullName evidence="7 8">Glutamine-dependent NAD(+) synthetase</fullName>
        <ecNumber evidence="7 8">6.3.5.1</ecNumber>
    </recommendedName>
    <alternativeName>
        <fullName evidence="7 8">NAD(+) synthase [glutamine-hydrolyzing]</fullName>
    </alternativeName>
</protein>
<evidence type="ECO:0000256" key="6">
    <source>
        <dbReference type="ARBA" id="ARBA00023027"/>
    </source>
</evidence>
<feature type="domain" description="CN hydrolase" evidence="11">
    <location>
        <begin position="10"/>
        <end position="258"/>
    </location>
</feature>
<evidence type="ECO:0000256" key="7">
    <source>
        <dbReference type="HAMAP-Rule" id="MF_02090"/>
    </source>
</evidence>
<dbReference type="EMBL" id="CP000463">
    <property type="protein sequence ID" value="ABJ05937.1"/>
    <property type="molecule type" value="Genomic_DNA"/>
</dbReference>
<dbReference type="InterPro" id="IPR014445">
    <property type="entry name" value="Gln-dep_NAD_synthase"/>
</dbReference>
<comment type="similarity">
    <text evidence="10">Belongs to the NAD synthetase family.</text>
</comment>
<keyword evidence="5 7" id="KW-0067">ATP-binding</keyword>
<evidence type="ECO:0000256" key="5">
    <source>
        <dbReference type="ARBA" id="ARBA00022840"/>
    </source>
</evidence>
<dbReference type="AlphaFoldDB" id="Q07Q47"/>
<dbReference type="InterPro" id="IPR000132">
    <property type="entry name" value="Nitrilase/CN_hydratase_CS"/>
</dbReference>
<feature type="binding site" evidence="7">
    <location>
        <position position="125"/>
    </location>
    <ligand>
        <name>L-glutamine</name>
        <dbReference type="ChEBI" id="CHEBI:58359"/>
    </ligand>
</feature>
<dbReference type="HOGENOM" id="CLU_022313_2_0_5"/>
<dbReference type="PANTHER" id="PTHR23090:SF9">
    <property type="entry name" value="GLUTAMINE-DEPENDENT NAD(+) SYNTHETASE"/>
    <property type="match status" value="1"/>
</dbReference>
<feature type="binding site" evidence="7">
    <location>
        <position position="384"/>
    </location>
    <ligand>
        <name>deamido-NAD(+)</name>
        <dbReference type="ChEBI" id="CHEBI:58437"/>
        <note>ligand shared between two neighboring subunits</note>
    </ligand>
</feature>
<dbReference type="CDD" id="cd00553">
    <property type="entry name" value="NAD_synthase"/>
    <property type="match status" value="1"/>
</dbReference>
<feature type="active site" description="Proton acceptor" evidence="9">
    <location>
        <position position="50"/>
    </location>
</feature>
<feature type="binding site" evidence="7">
    <location>
        <position position="413"/>
    </location>
    <ligand>
        <name>deamido-NAD(+)</name>
        <dbReference type="ChEBI" id="CHEBI:58437"/>
        <note>ligand shared between two neighboring subunits</note>
    </ligand>
</feature>
<dbReference type="FunFam" id="3.40.50.620:FF:000106">
    <property type="entry name" value="Glutamine-dependent NAD(+) synthetase"/>
    <property type="match status" value="1"/>
</dbReference>
<dbReference type="PROSITE" id="PS00920">
    <property type="entry name" value="NITRIL_CHT_1"/>
    <property type="match status" value="1"/>
</dbReference>
<comment type="similarity">
    <text evidence="2 7 8">In the C-terminal section; belongs to the NAD synthetase family.</text>
</comment>
<evidence type="ECO:0000256" key="8">
    <source>
        <dbReference type="PIRNR" id="PIRNR006630"/>
    </source>
</evidence>
<dbReference type="CDD" id="cd07570">
    <property type="entry name" value="GAT_Gln-NAD-synth"/>
    <property type="match status" value="1"/>
</dbReference>
<keyword evidence="3 7" id="KW-0436">Ligase</keyword>
<evidence type="ECO:0000259" key="11">
    <source>
        <dbReference type="PROSITE" id="PS50263"/>
    </source>
</evidence>
<dbReference type="Gene3D" id="3.40.50.620">
    <property type="entry name" value="HUPs"/>
    <property type="match status" value="1"/>
</dbReference>